<dbReference type="SUPFAM" id="SSF55174">
    <property type="entry name" value="Alpha-L RNA-binding motif"/>
    <property type="match status" value="1"/>
</dbReference>
<dbReference type="Pfam" id="PF22421">
    <property type="entry name" value="SYY_C-terminal"/>
    <property type="match status" value="1"/>
</dbReference>
<dbReference type="Gene3D" id="3.10.290.10">
    <property type="entry name" value="RNA-binding S4 domain"/>
    <property type="match status" value="1"/>
</dbReference>
<dbReference type="EC" id="6.1.1.1" evidence="8"/>
<evidence type="ECO:0000256" key="1">
    <source>
        <dbReference type="ARBA" id="ARBA00022598"/>
    </source>
</evidence>
<dbReference type="GO" id="GO:0006437">
    <property type="term" value="P:tyrosyl-tRNA aminoacylation"/>
    <property type="evidence" value="ECO:0007669"/>
    <property type="project" value="UniProtKB-UniRule"/>
</dbReference>
<feature type="short sequence motif" description="'HIGH' region" evidence="8">
    <location>
        <begin position="42"/>
        <end position="51"/>
    </location>
</feature>
<keyword evidence="3 8" id="KW-0067">ATP-binding</keyword>
<dbReference type="InterPro" id="IPR002305">
    <property type="entry name" value="aa-tRNA-synth_Ic"/>
</dbReference>
<comment type="caution">
    <text evidence="11">The sequence shown here is derived from an EMBL/GenBank/DDBJ whole genome shotgun (WGS) entry which is preliminary data.</text>
</comment>
<evidence type="ECO:0000259" key="10">
    <source>
        <dbReference type="Pfam" id="PF22421"/>
    </source>
</evidence>
<dbReference type="InterPro" id="IPR036986">
    <property type="entry name" value="S4_RNA-bd_sf"/>
</dbReference>
<dbReference type="InterPro" id="IPR024088">
    <property type="entry name" value="Tyr-tRNA-ligase_bac-type"/>
</dbReference>
<proteinExistence type="inferred from homology"/>
<dbReference type="InterPro" id="IPR024107">
    <property type="entry name" value="Tyr-tRNA-ligase_bac_1"/>
</dbReference>
<keyword evidence="1 8" id="KW-0436">Ligase</keyword>
<evidence type="ECO:0000256" key="4">
    <source>
        <dbReference type="ARBA" id="ARBA00022884"/>
    </source>
</evidence>
<keyword evidence="5 8" id="KW-0648">Protein biosynthesis</keyword>
<comment type="subcellular location">
    <subcellularLocation>
        <location evidence="8">Cytoplasm</location>
    </subcellularLocation>
</comment>
<evidence type="ECO:0000256" key="5">
    <source>
        <dbReference type="ARBA" id="ARBA00022917"/>
    </source>
</evidence>
<dbReference type="GO" id="GO:0005524">
    <property type="term" value="F:ATP binding"/>
    <property type="evidence" value="ECO:0007669"/>
    <property type="project" value="UniProtKB-UniRule"/>
</dbReference>
<dbReference type="Gene3D" id="1.10.240.10">
    <property type="entry name" value="Tyrosyl-Transfer RNA Synthetase"/>
    <property type="match status" value="1"/>
</dbReference>
<dbReference type="AlphaFoldDB" id="A0A9D1N3V7"/>
<comment type="subunit">
    <text evidence="8">Homodimer.</text>
</comment>
<feature type="domain" description="Tyrosine--tRNA ligase SYY-like C-terminal" evidence="10">
    <location>
        <begin position="327"/>
        <end position="406"/>
    </location>
</feature>
<comment type="similarity">
    <text evidence="8">Belongs to the class-I aminoacyl-tRNA synthetase family. TyrS type 1 subfamily.</text>
</comment>
<keyword evidence="6 8" id="KW-0030">Aminoacyl-tRNA synthetase</keyword>
<dbReference type="PROSITE" id="PS50889">
    <property type="entry name" value="S4"/>
    <property type="match status" value="1"/>
</dbReference>
<dbReference type="GO" id="GO:0005829">
    <property type="term" value="C:cytosol"/>
    <property type="evidence" value="ECO:0007669"/>
    <property type="project" value="TreeGrafter"/>
</dbReference>
<dbReference type="InterPro" id="IPR001412">
    <property type="entry name" value="aa-tRNA-synth_I_CS"/>
</dbReference>
<evidence type="ECO:0000256" key="6">
    <source>
        <dbReference type="ARBA" id="ARBA00023146"/>
    </source>
</evidence>
<evidence type="ECO:0000256" key="2">
    <source>
        <dbReference type="ARBA" id="ARBA00022741"/>
    </source>
</evidence>
<evidence type="ECO:0000256" key="3">
    <source>
        <dbReference type="ARBA" id="ARBA00022840"/>
    </source>
</evidence>
<dbReference type="Gene3D" id="3.40.50.620">
    <property type="entry name" value="HUPs"/>
    <property type="match status" value="1"/>
</dbReference>
<comment type="catalytic activity">
    <reaction evidence="7 8">
        <text>tRNA(Tyr) + L-tyrosine + ATP = L-tyrosyl-tRNA(Tyr) + AMP + diphosphate + H(+)</text>
        <dbReference type="Rhea" id="RHEA:10220"/>
        <dbReference type="Rhea" id="RHEA-COMP:9706"/>
        <dbReference type="Rhea" id="RHEA-COMP:9707"/>
        <dbReference type="ChEBI" id="CHEBI:15378"/>
        <dbReference type="ChEBI" id="CHEBI:30616"/>
        <dbReference type="ChEBI" id="CHEBI:33019"/>
        <dbReference type="ChEBI" id="CHEBI:58315"/>
        <dbReference type="ChEBI" id="CHEBI:78442"/>
        <dbReference type="ChEBI" id="CHEBI:78536"/>
        <dbReference type="ChEBI" id="CHEBI:456215"/>
        <dbReference type="EC" id="6.1.1.1"/>
    </reaction>
</comment>
<feature type="binding site" evidence="8">
    <location>
        <position position="170"/>
    </location>
    <ligand>
        <name>L-tyrosine</name>
        <dbReference type="ChEBI" id="CHEBI:58315"/>
    </ligand>
</feature>
<organism evidence="11 12">
    <name type="scientific">Candidatus Aphodomorpha intestinavium</name>
    <dbReference type="NCBI Taxonomy" id="2840672"/>
    <lineage>
        <taxon>Bacteria</taxon>
        <taxon>Bacillati</taxon>
        <taxon>Bacillota</taxon>
        <taxon>Clostridia</taxon>
        <taxon>Eubacteriales</taxon>
        <taxon>Candidatus Aphodomorpha</taxon>
    </lineage>
</organism>
<keyword evidence="2 8" id="KW-0547">Nucleotide-binding</keyword>
<feature type="short sequence motif" description="'KMSKS' region" evidence="8">
    <location>
        <begin position="230"/>
        <end position="234"/>
    </location>
</feature>
<evidence type="ECO:0000313" key="11">
    <source>
        <dbReference type="EMBL" id="HIU94158.1"/>
    </source>
</evidence>
<dbReference type="Proteomes" id="UP000824128">
    <property type="component" value="Unassembled WGS sequence"/>
</dbReference>
<dbReference type="FunFam" id="1.10.240.10:FF:000001">
    <property type="entry name" value="Tyrosine--tRNA ligase"/>
    <property type="match status" value="1"/>
</dbReference>
<dbReference type="InterPro" id="IPR014729">
    <property type="entry name" value="Rossmann-like_a/b/a_fold"/>
</dbReference>
<dbReference type="EMBL" id="DVNZ01000103">
    <property type="protein sequence ID" value="HIU94158.1"/>
    <property type="molecule type" value="Genomic_DNA"/>
</dbReference>
<dbReference type="PRINTS" id="PR01040">
    <property type="entry name" value="TRNASYNTHTYR"/>
</dbReference>
<dbReference type="CDD" id="cd00805">
    <property type="entry name" value="TyrRS_core"/>
    <property type="match status" value="1"/>
</dbReference>
<protein>
    <recommendedName>
        <fullName evidence="8">Tyrosine--tRNA ligase</fullName>
        <ecNumber evidence="8">6.1.1.1</ecNumber>
    </recommendedName>
    <alternativeName>
        <fullName evidence="8">Tyrosyl-tRNA synthetase</fullName>
        <shortName evidence="8">TyrRS</shortName>
    </alternativeName>
</protein>
<evidence type="ECO:0000313" key="12">
    <source>
        <dbReference type="Proteomes" id="UP000824128"/>
    </source>
</evidence>
<dbReference type="NCBIfam" id="TIGR00234">
    <property type="entry name" value="tyrS"/>
    <property type="match status" value="1"/>
</dbReference>
<evidence type="ECO:0000256" key="7">
    <source>
        <dbReference type="ARBA" id="ARBA00048248"/>
    </source>
</evidence>
<name>A0A9D1N3V7_9FIRM</name>
<feature type="binding site" evidence="8">
    <location>
        <position position="233"/>
    </location>
    <ligand>
        <name>ATP</name>
        <dbReference type="ChEBI" id="CHEBI:30616"/>
    </ligand>
</feature>
<dbReference type="PANTHER" id="PTHR11766:SF0">
    <property type="entry name" value="TYROSINE--TRNA LIGASE, MITOCHONDRIAL"/>
    <property type="match status" value="1"/>
</dbReference>
<comment type="function">
    <text evidence="8">Catalyzes the attachment of tyrosine to tRNA(Tyr) in a two-step reaction: tyrosine is first activated by ATP to form Tyr-AMP and then transferred to the acceptor end of tRNA(Tyr).</text>
</comment>
<gene>
    <name evidence="8" type="primary">tyrS</name>
    <name evidence="11" type="ORF">IAD24_03275</name>
</gene>
<dbReference type="CDD" id="cd00165">
    <property type="entry name" value="S4"/>
    <property type="match status" value="1"/>
</dbReference>
<dbReference type="SUPFAM" id="SSF52374">
    <property type="entry name" value="Nucleotidylyl transferase"/>
    <property type="match status" value="1"/>
</dbReference>
<keyword evidence="8" id="KW-0963">Cytoplasm</keyword>
<dbReference type="HAMAP" id="MF_02006">
    <property type="entry name" value="Tyr_tRNA_synth_type1"/>
    <property type="match status" value="1"/>
</dbReference>
<dbReference type="PANTHER" id="PTHR11766">
    <property type="entry name" value="TYROSYL-TRNA SYNTHETASE"/>
    <property type="match status" value="1"/>
</dbReference>
<keyword evidence="4 9" id="KW-0694">RNA-binding</keyword>
<dbReference type="Pfam" id="PF00579">
    <property type="entry name" value="tRNA-synt_1b"/>
    <property type="match status" value="1"/>
</dbReference>
<reference evidence="11" key="1">
    <citation type="submission" date="2020-10" db="EMBL/GenBank/DDBJ databases">
        <authorList>
            <person name="Gilroy R."/>
        </authorList>
    </citation>
    <scope>NUCLEOTIDE SEQUENCE</scope>
    <source>
        <strain evidence="11">ChiGjej2B2-16831</strain>
    </source>
</reference>
<dbReference type="InterPro" id="IPR054608">
    <property type="entry name" value="SYY-like_C"/>
</dbReference>
<dbReference type="PROSITE" id="PS00178">
    <property type="entry name" value="AA_TRNA_LIGASE_I"/>
    <property type="match status" value="1"/>
</dbReference>
<dbReference type="GO" id="GO:0003723">
    <property type="term" value="F:RNA binding"/>
    <property type="evidence" value="ECO:0007669"/>
    <property type="project" value="UniProtKB-KW"/>
</dbReference>
<feature type="binding site" evidence="8">
    <location>
        <position position="37"/>
    </location>
    <ligand>
        <name>L-tyrosine</name>
        <dbReference type="ChEBI" id="CHEBI:58315"/>
    </ligand>
</feature>
<evidence type="ECO:0000256" key="9">
    <source>
        <dbReference type="PROSITE-ProRule" id="PRU00182"/>
    </source>
</evidence>
<dbReference type="GO" id="GO:0004831">
    <property type="term" value="F:tyrosine-tRNA ligase activity"/>
    <property type="evidence" value="ECO:0007669"/>
    <property type="project" value="UniProtKB-UniRule"/>
</dbReference>
<reference evidence="11" key="2">
    <citation type="journal article" date="2021" name="PeerJ">
        <title>Extensive microbial diversity within the chicken gut microbiome revealed by metagenomics and culture.</title>
        <authorList>
            <person name="Gilroy R."/>
            <person name="Ravi A."/>
            <person name="Getino M."/>
            <person name="Pursley I."/>
            <person name="Horton D.L."/>
            <person name="Alikhan N.F."/>
            <person name="Baker D."/>
            <person name="Gharbi K."/>
            <person name="Hall N."/>
            <person name="Watson M."/>
            <person name="Adriaenssens E.M."/>
            <person name="Foster-Nyarko E."/>
            <person name="Jarju S."/>
            <person name="Secka A."/>
            <person name="Antonio M."/>
            <person name="Oren A."/>
            <person name="Chaudhuri R.R."/>
            <person name="La Ragione R."/>
            <person name="Hildebrand F."/>
            <person name="Pallen M.J."/>
        </authorList>
    </citation>
    <scope>NUCLEOTIDE SEQUENCE</scope>
    <source>
        <strain evidence="11">ChiGjej2B2-16831</strain>
    </source>
</reference>
<sequence length="411" mass="46180">MEERNVYDVLEERGFLKQCSHPEELRELLGREKVTFYIGFDPTADSLHIGHYVALMTMAHMQRAGHRPIVLLGGGTAMIGDPSGKTDMRRMMTNEEIDHNAACFQKQMARLIDFSEGRALVVNNADWLRGLNFLDFMRDVGVHFSVNAMLRAECYRQRMERGLTFFEMSYMLMQSYDFLMLNRRTGCILQMGGDDQWSNILSGADLIRRKERRPAYALTTALLTTSEGKKMGKTEKGALWLDPARCSPYDFYQYWRNVDDADVERCLALLTFLPMDEVRRLGALRDAAINEAKRTLAFTLTEQVHGTEAAERAQAAAEALFGGGSDFSSMPTVALTQEQIDGGGLRMPDLLVLAGLAKSKSDARRLITDGAVFVGERRVASHEETLSAAELDGEGVIVRKGKKSFCRMKRA</sequence>
<accession>A0A9D1N3V7</accession>
<evidence type="ECO:0000256" key="8">
    <source>
        <dbReference type="HAMAP-Rule" id="MF_02006"/>
    </source>
</evidence>
<feature type="binding site" evidence="8">
    <location>
        <position position="174"/>
    </location>
    <ligand>
        <name>L-tyrosine</name>
        <dbReference type="ChEBI" id="CHEBI:58315"/>
    </ligand>
</feature>
<dbReference type="InterPro" id="IPR002307">
    <property type="entry name" value="Tyr-tRNA-ligase"/>
</dbReference>